<gene>
    <name evidence="1" type="ORF">Back2_17720</name>
</gene>
<evidence type="ECO:0000313" key="1">
    <source>
        <dbReference type="EMBL" id="BBH17485.1"/>
    </source>
</evidence>
<name>A0A3G9IN79_9ACTN</name>
<dbReference type="Proteomes" id="UP000271573">
    <property type="component" value="Chromosome"/>
</dbReference>
<accession>A0A3G9IN79</accession>
<organism evidence="1 2">
    <name type="scientific">Nocardioides baekrokdamisoli</name>
    <dbReference type="NCBI Taxonomy" id="1804624"/>
    <lineage>
        <taxon>Bacteria</taxon>
        <taxon>Bacillati</taxon>
        <taxon>Actinomycetota</taxon>
        <taxon>Actinomycetes</taxon>
        <taxon>Propionibacteriales</taxon>
        <taxon>Nocardioidaceae</taxon>
        <taxon>Nocardioides</taxon>
    </lineage>
</organism>
<protein>
    <submittedName>
        <fullName evidence="1">Uncharacterized protein</fullName>
    </submittedName>
</protein>
<dbReference type="RefSeq" id="WP_164512545.1">
    <property type="nucleotide sequence ID" value="NZ_AP019307.1"/>
</dbReference>
<reference evidence="1 2" key="1">
    <citation type="submission" date="2018-11" db="EMBL/GenBank/DDBJ databases">
        <title>Complete genome sequence of Nocardioides baekrokdamisoli strain KCTC 39748.</title>
        <authorList>
            <person name="Kang S.W."/>
            <person name="Lee K.C."/>
            <person name="Kim K.K."/>
            <person name="Kim J.S."/>
            <person name="Kim D.S."/>
            <person name="Ko S.H."/>
            <person name="Yang S.H."/>
            <person name="Shin Y.K."/>
            <person name="Lee J.S."/>
        </authorList>
    </citation>
    <scope>NUCLEOTIDE SEQUENCE [LARGE SCALE GENOMIC DNA]</scope>
    <source>
        <strain evidence="1 2">KCTC 39748</strain>
    </source>
</reference>
<dbReference type="AlphaFoldDB" id="A0A3G9IN79"/>
<keyword evidence="2" id="KW-1185">Reference proteome</keyword>
<evidence type="ECO:0000313" key="2">
    <source>
        <dbReference type="Proteomes" id="UP000271573"/>
    </source>
</evidence>
<dbReference type="KEGG" id="nbe:Back2_17720"/>
<dbReference type="EMBL" id="AP019307">
    <property type="protein sequence ID" value="BBH17485.1"/>
    <property type="molecule type" value="Genomic_DNA"/>
</dbReference>
<sequence>MSIITNRGVQVSAAAGATLAATSVVTPLPWALWAAWTALSLIAVAKSFRG</sequence>
<proteinExistence type="predicted"/>